<dbReference type="EMBL" id="CAJFDH010000006">
    <property type="protein sequence ID" value="CAD5230925.1"/>
    <property type="molecule type" value="Genomic_DNA"/>
</dbReference>
<sequence length="360" mass="41386">MPPELELATKCYESYRIESSWQMRTVYITGGVWYITTTILLLRAVRDRKNRYVPAHANFKIIVTNATVAIFCQTVPPSFSVWVAVYKSFTETPDNCKTLIGGLECVALRGASLITVPLLTLLHMVTLVERLCAYFHSERYEKRSKWYGIASVPLAWMLAALTMYYVVKLESREVLMTHCTLTTNTNATRILRFYQVVMVADVIIAVCDGCLACVTSRKKSRIVTLIHSKRFSRDYDNYTLSRAYQENENGRILSMVFPVTTAFAFGHIVYAGLATVFRVFLVNPDDYRDFETYIDKKIILLSITEGIHMIFTTTLMVVIQMYCRMGERLMNEKMAKVHKPDTDITFKLFNQQINYIKGSK</sequence>
<evidence type="ECO:0000313" key="6">
    <source>
        <dbReference type="EMBL" id="CAD5230925.1"/>
    </source>
</evidence>
<dbReference type="InterPro" id="IPR053286">
    <property type="entry name" value="Nematode_rcpt-like_srab"/>
</dbReference>
<dbReference type="Pfam" id="PF10292">
    <property type="entry name" value="7TM_GPCR_Srab"/>
    <property type="match status" value="1"/>
</dbReference>
<evidence type="ECO:0000256" key="5">
    <source>
        <dbReference type="SAM" id="Phobius"/>
    </source>
</evidence>
<dbReference type="Proteomes" id="UP000783686">
    <property type="component" value="Unassembled WGS sequence"/>
</dbReference>
<dbReference type="PANTHER" id="PTHR46561">
    <property type="entry name" value="SERPENTINE RECEPTOR, CLASS AB (CLASS A-LIKE)-RELATED"/>
    <property type="match status" value="1"/>
</dbReference>
<dbReference type="AlphaFoldDB" id="A0A811LV67"/>
<comment type="caution">
    <text evidence="6">The sequence shown here is derived from an EMBL/GenBank/DDBJ whole genome shotgun (WGS) entry which is preliminary data.</text>
</comment>
<evidence type="ECO:0000313" key="7">
    <source>
        <dbReference type="Proteomes" id="UP000614601"/>
    </source>
</evidence>
<feature type="transmembrane region" description="Helical" evidence="5">
    <location>
        <begin position="146"/>
        <end position="167"/>
    </location>
</feature>
<evidence type="ECO:0000256" key="4">
    <source>
        <dbReference type="ARBA" id="ARBA00023136"/>
    </source>
</evidence>
<evidence type="ECO:0000256" key="1">
    <source>
        <dbReference type="ARBA" id="ARBA00004141"/>
    </source>
</evidence>
<gene>
    <name evidence="6" type="ORF">BOKJ2_LOCUS14385</name>
</gene>
<dbReference type="EMBL" id="CAJFCW020000006">
    <property type="protein sequence ID" value="CAG9128169.1"/>
    <property type="molecule type" value="Genomic_DNA"/>
</dbReference>
<dbReference type="Proteomes" id="UP000614601">
    <property type="component" value="Unassembled WGS sequence"/>
</dbReference>
<keyword evidence="7" id="KW-1185">Reference proteome</keyword>
<dbReference type="PANTHER" id="PTHR46561:SF11">
    <property type="entry name" value="SERPENTINE RECEPTOR CLASS ALPHA_BETA-14"/>
    <property type="match status" value="1"/>
</dbReference>
<keyword evidence="4 5" id="KW-0472">Membrane</keyword>
<organism evidence="6 7">
    <name type="scientific">Bursaphelenchus okinawaensis</name>
    <dbReference type="NCBI Taxonomy" id="465554"/>
    <lineage>
        <taxon>Eukaryota</taxon>
        <taxon>Metazoa</taxon>
        <taxon>Ecdysozoa</taxon>
        <taxon>Nematoda</taxon>
        <taxon>Chromadorea</taxon>
        <taxon>Rhabditida</taxon>
        <taxon>Tylenchina</taxon>
        <taxon>Tylenchomorpha</taxon>
        <taxon>Aphelenchoidea</taxon>
        <taxon>Aphelenchoididae</taxon>
        <taxon>Bursaphelenchus</taxon>
    </lineage>
</organism>
<comment type="subcellular location">
    <subcellularLocation>
        <location evidence="1">Membrane</location>
        <topology evidence="1">Multi-pass membrane protein</topology>
    </subcellularLocation>
</comment>
<feature type="transmembrane region" description="Helical" evidence="5">
    <location>
        <begin position="106"/>
        <end position="125"/>
    </location>
</feature>
<feature type="transmembrane region" description="Helical" evidence="5">
    <location>
        <begin position="26"/>
        <end position="45"/>
    </location>
</feature>
<protein>
    <recommendedName>
        <fullName evidence="8">G_PROTEIN_RECEP_F1_2 domain-containing protein</fullName>
    </recommendedName>
</protein>
<keyword evidence="2 5" id="KW-0812">Transmembrane</keyword>
<proteinExistence type="predicted"/>
<feature type="transmembrane region" description="Helical" evidence="5">
    <location>
        <begin position="193"/>
        <end position="214"/>
    </location>
</feature>
<evidence type="ECO:0000256" key="2">
    <source>
        <dbReference type="ARBA" id="ARBA00022692"/>
    </source>
</evidence>
<dbReference type="InterPro" id="IPR019408">
    <property type="entry name" value="7TM_GPCR_serpentine_rcpt_Srab"/>
</dbReference>
<evidence type="ECO:0000256" key="3">
    <source>
        <dbReference type="ARBA" id="ARBA00022989"/>
    </source>
</evidence>
<accession>A0A811LV67</accession>
<name>A0A811LV67_9BILA</name>
<reference evidence="6" key="1">
    <citation type="submission" date="2020-09" db="EMBL/GenBank/DDBJ databases">
        <authorList>
            <person name="Kikuchi T."/>
        </authorList>
    </citation>
    <scope>NUCLEOTIDE SEQUENCE</scope>
    <source>
        <strain evidence="6">SH1</strain>
    </source>
</reference>
<evidence type="ECO:0008006" key="8">
    <source>
        <dbReference type="Google" id="ProtNLM"/>
    </source>
</evidence>
<feature type="transmembrane region" description="Helical" evidence="5">
    <location>
        <begin position="252"/>
        <end position="278"/>
    </location>
</feature>
<keyword evidence="3 5" id="KW-1133">Transmembrane helix</keyword>
<feature type="transmembrane region" description="Helical" evidence="5">
    <location>
        <begin position="66"/>
        <end position="86"/>
    </location>
</feature>
<feature type="transmembrane region" description="Helical" evidence="5">
    <location>
        <begin position="298"/>
        <end position="323"/>
    </location>
</feature>
<dbReference type="GO" id="GO:0016020">
    <property type="term" value="C:membrane"/>
    <property type="evidence" value="ECO:0007669"/>
    <property type="project" value="UniProtKB-SubCell"/>
</dbReference>